<keyword evidence="10" id="KW-1185">Reference proteome</keyword>
<evidence type="ECO:0000259" key="8">
    <source>
        <dbReference type="Pfam" id="PF14322"/>
    </source>
</evidence>
<dbReference type="AlphaFoldDB" id="A0A9X3J4U4"/>
<dbReference type="Gene3D" id="1.10.3780.10">
    <property type="entry name" value="SusD-like"/>
    <property type="match status" value="1"/>
</dbReference>
<dbReference type="Pfam" id="PF14322">
    <property type="entry name" value="SusD-like_3"/>
    <property type="match status" value="1"/>
</dbReference>
<evidence type="ECO:0000256" key="5">
    <source>
        <dbReference type="ARBA" id="ARBA00023237"/>
    </source>
</evidence>
<evidence type="ECO:0000256" key="1">
    <source>
        <dbReference type="ARBA" id="ARBA00004442"/>
    </source>
</evidence>
<comment type="subcellular location">
    <subcellularLocation>
        <location evidence="1">Cell outer membrane</location>
    </subcellularLocation>
</comment>
<organism evidence="9 10">
    <name type="scientific">Draconibacterium aestuarii</name>
    <dbReference type="NCBI Taxonomy" id="2998507"/>
    <lineage>
        <taxon>Bacteria</taxon>
        <taxon>Pseudomonadati</taxon>
        <taxon>Bacteroidota</taxon>
        <taxon>Bacteroidia</taxon>
        <taxon>Marinilabiliales</taxon>
        <taxon>Prolixibacteraceae</taxon>
        <taxon>Draconibacterium</taxon>
    </lineage>
</organism>
<name>A0A9X3J4U4_9BACT</name>
<dbReference type="EMBL" id="JAPOHD010000020">
    <property type="protein sequence ID" value="MCY1720779.1"/>
    <property type="molecule type" value="Genomic_DNA"/>
</dbReference>
<evidence type="ECO:0000259" key="7">
    <source>
        <dbReference type="Pfam" id="PF07980"/>
    </source>
</evidence>
<accession>A0A9X3J4U4</accession>
<dbReference type="SUPFAM" id="SSF48452">
    <property type="entry name" value="TPR-like"/>
    <property type="match status" value="1"/>
</dbReference>
<dbReference type="Gene3D" id="1.25.40.390">
    <property type="match status" value="1"/>
</dbReference>
<evidence type="ECO:0000256" key="6">
    <source>
        <dbReference type="SAM" id="SignalP"/>
    </source>
</evidence>
<dbReference type="Pfam" id="PF07980">
    <property type="entry name" value="SusD_RagB"/>
    <property type="match status" value="1"/>
</dbReference>
<evidence type="ECO:0000313" key="9">
    <source>
        <dbReference type="EMBL" id="MCY1720779.1"/>
    </source>
</evidence>
<evidence type="ECO:0000256" key="3">
    <source>
        <dbReference type="ARBA" id="ARBA00022729"/>
    </source>
</evidence>
<comment type="caution">
    <text evidence="9">The sequence shown here is derived from an EMBL/GenBank/DDBJ whole genome shotgun (WGS) entry which is preliminary data.</text>
</comment>
<comment type="similarity">
    <text evidence="2">Belongs to the SusD family.</text>
</comment>
<evidence type="ECO:0000256" key="4">
    <source>
        <dbReference type="ARBA" id="ARBA00023136"/>
    </source>
</evidence>
<dbReference type="InterPro" id="IPR012944">
    <property type="entry name" value="SusD_RagB_dom"/>
</dbReference>
<keyword evidence="5" id="KW-0998">Cell outer membrane</keyword>
<feature type="domain" description="SusD-like N-terminal" evidence="8">
    <location>
        <begin position="100"/>
        <end position="234"/>
    </location>
</feature>
<dbReference type="InterPro" id="IPR033985">
    <property type="entry name" value="SusD-like_N"/>
</dbReference>
<protein>
    <submittedName>
        <fullName evidence="9">RagB/SusD family nutrient uptake outer membrane protein</fullName>
    </submittedName>
</protein>
<feature type="domain" description="RagB/SusD" evidence="7">
    <location>
        <begin position="372"/>
        <end position="537"/>
    </location>
</feature>
<dbReference type="Proteomes" id="UP001145087">
    <property type="component" value="Unassembled WGS sequence"/>
</dbReference>
<evidence type="ECO:0000313" key="10">
    <source>
        <dbReference type="Proteomes" id="UP001145087"/>
    </source>
</evidence>
<keyword evidence="3 6" id="KW-0732">Signal</keyword>
<keyword evidence="4" id="KW-0472">Membrane</keyword>
<evidence type="ECO:0000256" key="2">
    <source>
        <dbReference type="ARBA" id="ARBA00006275"/>
    </source>
</evidence>
<dbReference type="RefSeq" id="WP_343333112.1">
    <property type="nucleotide sequence ID" value="NZ_JAPOHD010000020.1"/>
</dbReference>
<proteinExistence type="inferred from homology"/>
<reference evidence="9" key="1">
    <citation type="submission" date="2022-11" db="EMBL/GenBank/DDBJ databases">
        <title>Marilongibacter aestuarii gen. nov., sp. nov., isolated from tidal flat sediment.</title>
        <authorList>
            <person name="Jiayan W."/>
        </authorList>
    </citation>
    <scope>NUCLEOTIDE SEQUENCE</scope>
    <source>
        <strain evidence="9">Z1-6</strain>
    </source>
</reference>
<dbReference type="InterPro" id="IPR011990">
    <property type="entry name" value="TPR-like_helical_dom_sf"/>
</dbReference>
<dbReference type="CDD" id="cd08977">
    <property type="entry name" value="SusD"/>
    <property type="match status" value="1"/>
</dbReference>
<gene>
    <name evidence="9" type="ORF">OU798_10515</name>
</gene>
<dbReference type="PROSITE" id="PS51257">
    <property type="entry name" value="PROKAR_LIPOPROTEIN"/>
    <property type="match status" value="1"/>
</dbReference>
<sequence length="537" mass="59855">MNKLKSIFIIFLSALLITSCVDDLDVTPKDPDVIMAGNLGDDPVYMQQVLGKIYASFIISGQGANGGADISASDENFFTTMRALWNLQEITTDEAICGWGDIGISDLNTQTWSPENPFLTAVYQRLGLSITYANDFIGLTNGDSDPKVVQYNAEARFLRALAYYWFMDLFGNPPFTTEEDGVGKFYPEQIQRAQLFDYVVSELKEIESILPEPGNSYPQADKGAAWMLLARVYLNAEVYTGTAHWDDCKTYCDKVINSEAYSLNEDYRHNFTADNHYGANPEMIFAWELDGINTQGAVGTTFIIQSCSDAEYIRAEDYHGLTSNTNWNGNRARKDFMNILVDTLATYGGPIDLTDVEFSKAKDQRVFMKMKRSIDIPSASSSGDYGIGVYKFTAKNADGSQAANYNAEFASTDFPVFRLADAYLMRAEANFNLGNAGNAVTDINIIRERAYGNTDGNITAGDLTSQFILDERAREFYYEAQRRTDLVRFGQYTNGSYNWQWKGGVFEGTSTSSHLNLFPIPGDEVSANSNIQQNTGY</sequence>
<feature type="signal peptide" evidence="6">
    <location>
        <begin position="1"/>
        <end position="21"/>
    </location>
</feature>
<feature type="chain" id="PRO_5040890586" evidence="6">
    <location>
        <begin position="22"/>
        <end position="537"/>
    </location>
</feature>
<dbReference type="Gene3D" id="1.25.40.10">
    <property type="entry name" value="Tetratricopeptide repeat domain"/>
    <property type="match status" value="1"/>
</dbReference>
<dbReference type="GO" id="GO:0009279">
    <property type="term" value="C:cell outer membrane"/>
    <property type="evidence" value="ECO:0007669"/>
    <property type="project" value="UniProtKB-SubCell"/>
</dbReference>